<evidence type="ECO:0000313" key="1">
    <source>
        <dbReference type="EMBL" id="KFC82928.1"/>
    </source>
</evidence>
<dbReference type="EMBL" id="JMPI01000022">
    <property type="protein sequence ID" value="KFC82928.1"/>
    <property type="molecule type" value="Genomic_DNA"/>
</dbReference>
<dbReference type="eggNOG" id="COG3214">
    <property type="taxonomic scope" value="Bacteria"/>
</dbReference>
<proteinExistence type="predicted"/>
<sequence>MSVPQLTLRAARNLHLAAQGLLQKPRRRPKPSDVTAAISRMSLLQIDTINIVARSPYLVLFSRIGSYPQSWLDDALLGGELMEYWAHEACFLPRKDFALIRHQMLNPEKMGWKYRPEWMVEHAAEIEKLLAHIECNGPVRSADFEHPRKGASGWWEWKPHKKHLEGLFTAGKVMVVERRNFQRVYDLTSRVMPHWNDDLHLIHQQDAEQQMLANSARSLGIFRPEWLADYYRLKNISLKPLLAQWQENGIVTRVDVEGIGEMWLHHEQLPLMEKAEKNTLRATHSAVLSPFDPVVWDRKRAEVLFGFSYRLECYTPAEKRKYGYFVLPLLHQGALVGRIDAKMHRKTGELEIISLYLEDGVKPGQVLINGLHSALTDFAQWQNASRILLGNIPAVLASSWGEGWEISPESP</sequence>
<organism evidence="1 2">
    <name type="scientific">Buttiauxella agrestis ATCC 33320</name>
    <dbReference type="NCBI Taxonomy" id="1006004"/>
    <lineage>
        <taxon>Bacteria</taxon>
        <taxon>Pseudomonadati</taxon>
        <taxon>Pseudomonadota</taxon>
        <taxon>Gammaproteobacteria</taxon>
        <taxon>Enterobacterales</taxon>
        <taxon>Enterobacteriaceae</taxon>
        <taxon>Buttiauxella</taxon>
    </lineage>
</organism>
<evidence type="ECO:0000313" key="2">
    <source>
        <dbReference type="Proteomes" id="UP000028653"/>
    </source>
</evidence>
<comment type="caution">
    <text evidence="1">The sequence shown here is derived from an EMBL/GenBank/DDBJ whole genome shotgun (WGS) entry which is preliminary data.</text>
</comment>
<accession>A0A085GGT3</accession>
<dbReference type="RefSeq" id="WP_034494327.1">
    <property type="nucleotide sequence ID" value="NZ_JMPI01000022.1"/>
</dbReference>
<dbReference type="Pfam" id="PF06224">
    <property type="entry name" value="AlkZ-like"/>
    <property type="match status" value="1"/>
</dbReference>
<keyword evidence="2" id="KW-1185">Reference proteome</keyword>
<dbReference type="PANTHER" id="PTHR30528:SF0">
    <property type="entry name" value="CYTOPLASMIC PROTEIN"/>
    <property type="match status" value="1"/>
</dbReference>
<dbReference type="Proteomes" id="UP000028653">
    <property type="component" value="Unassembled WGS sequence"/>
</dbReference>
<name>A0A085GGT3_9ENTR</name>
<protein>
    <submittedName>
        <fullName evidence="1">Putative cytoplasmic protein</fullName>
    </submittedName>
</protein>
<dbReference type="InterPro" id="IPR009351">
    <property type="entry name" value="AlkZ-like"/>
</dbReference>
<dbReference type="PANTHER" id="PTHR30528">
    <property type="entry name" value="CYTOPLASMIC PROTEIN"/>
    <property type="match status" value="1"/>
</dbReference>
<gene>
    <name evidence="1" type="primary">ycaQ</name>
    <name evidence="1" type="ORF">GBAG_1301</name>
</gene>
<dbReference type="AlphaFoldDB" id="A0A085GGT3"/>
<reference evidence="1 2" key="1">
    <citation type="submission" date="2014-05" db="EMBL/GenBank/DDBJ databases">
        <title>ATOL: Assembling a taxonomically balanced genome-scale reconstruction of the evolutionary history of the Enterobacteriaceae.</title>
        <authorList>
            <person name="Plunkett G.III."/>
            <person name="Neeno-Eckwall E.C."/>
            <person name="Glasner J.D."/>
            <person name="Perna N.T."/>
        </authorList>
    </citation>
    <scope>NUCLEOTIDE SEQUENCE [LARGE SCALE GENOMIC DNA]</scope>
    <source>
        <strain evidence="1 2">ATCC 33320</strain>
    </source>
</reference>
<dbReference type="OrthoDB" id="9787207at2"/>
<dbReference type="STRING" id="1006004.GBAG_1301"/>